<name>A0AAW0SX77_SCYPA</name>
<comment type="caution">
    <text evidence="1">The sequence shown here is derived from an EMBL/GenBank/DDBJ whole genome shotgun (WGS) entry which is preliminary data.</text>
</comment>
<dbReference type="Proteomes" id="UP001487740">
    <property type="component" value="Unassembled WGS sequence"/>
</dbReference>
<protein>
    <submittedName>
        <fullName evidence="1">Uncharacterized protein</fullName>
    </submittedName>
</protein>
<evidence type="ECO:0000313" key="1">
    <source>
        <dbReference type="EMBL" id="KAK8379356.1"/>
    </source>
</evidence>
<gene>
    <name evidence="1" type="ORF">O3P69_019332</name>
</gene>
<dbReference type="EMBL" id="JARAKH010000043">
    <property type="protein sequence ID" value="KAK8379356.1"/>
    <property type="molecule type" value="Genomic_DNA"/>
</dbReference>
<keyword evidence="2" id="KW-1185">Reference proteome</keyword>
<evidence type="ECO:0000313" key="2">
    <source>
        <dbReference type="Proteomes" id="UP001487740"/>
    </source>
</evidence>
<reference evidence="1 2" key="1">
    <citation type="submission" date="2023-03" db="EMBL/GenBank/DDBJ databases">
        <title>High-quality genome of Scylla paramamosain provides insights in environmental adaptation.</title>
        <authorList>
            <person name="Zhang L."/>
        </authorList>
    </citation>
    <scope>NUCLEOTIDE SEQUENCE [LARGE SCALE GENOMIC DNA]</scope>
    <source>
        <strain evidence="1">LZ_2023a</strain>
        <tissue evidence="1">Muscle</tissue>
    </source>
</reference>
<organism evidence="1 2">
    <name type="scientific">Scylla paramamosain</name>
    <name type="common">Mud crab</name>
    <dbReference type="NCBI Taxonomy" id="85552"/>
    <lineage>
        <taxon>Eukaryota</taxon>
        <taxon>Metazoa</taxon>
        <taxon>Ecdysozoa</taxon>
        <taxon>Arthropoda</taxon>
        <taxon>Crustacea</taxon>
        <taxon>Multicrustacea</taxon>
        <taxon>Malacostraca</taxon>
        <taxon>Eumalacostraca</taxon>
        <taxon>Eucarida</taxon>
        <taxon>Decapoda</taxon>
        <taxon>Pleocyemata</taxon>
        <taxon>Brachyura</taxon>
        <taxon>Eubrachyura</taxon>
        <taxon>Portunoidea</taxon>
        <taxon>Portunidae</taxon>
        <taxon>Portuninae</taxon>
        <taxon>Scylla</taxon>
    </lineage>
</organism>
<sequence length="117" mass="12520">MCGSDCRIQHLGLSAHSHSDLVHQTVGERHHRPTGRHDVSATTLGVKPRGGRGAFKRPQLASSPFRFLTFLVTSGEHEALYSAVGGGGDGGSDARCKGCKLLQPLLCCEEADARVWL</sequence>
<proteinExistence type="predicted"/>
<dbReference type="AlphaFoldDB" id="A0AAW0SX77"/>
<accession>A0AAW0SX77</accession>